<name>A0AAN7BFM0_9PEZI</name>
<organism evidence="3 4">
    <name type="scientific">Podospora fimiseda</name>
    <dbReference type="NCBI Taxonomy" id="252190"/>
    <lineage>
        <taxon>Eukaryota</taxon>
        <taxon>Fungi</taxon>
        <taxon>Dikarya</taxon>
        <taxon>Ascomycota</taxon>
        <taxon>Pezizomycotina</taxon>
        <taxon>Sordariomycetes</taxon>
        <taxon>Sordariomycetidae</taxon>
        <taxon>Sordariales</taxon>
        <taxon>Podosporaceae</taxon>
        <taxon>Podospora</taxon>
    </lineage>
</organism>
<evidence type="ECO:0000256" key="2">
    <source>
        <dbReference type="SAM" id="MobiDB-lite"/>
    </source>
</evidence>
<keyword evidence="4" id="KW-1185">Reference proteome</keyword>
<sequence>MPRKSNLLDIDDEFNKYEQQLKNAETIRARLLKAKEHRDMKRAVLSKVVAASIASVQQRIKCRVIKFNNRREQCQAHQNQALANRLGELMKLRERKNEEIVKQLLDRRQHGLNIALQLQAVHKSIREDLETALKTKEPGSEQPDEIVQKAVEPPNPVEEEEDIAMKDLLDFAMKVTAESEEPRSGETGAAAGERSAAKQIISTTSGVRDKRPRDVEGKRPSNEGKRPSNQPMYIRDNATSITARGHTSSAPKEQNVESPSIDPKSTDEDMTPNLAANSKTDDGKEKEEKEQQVKVNIFDGPSRGSPAQIRQQKPAVEMSQHEGVVQAKPQKKPPRRTYSKKGSKSNVESLGKGE</sequence>
<feature type="compositionally biased region" description="Basic and acidic residues" evidence="2">
    <location>
        <begin position="279"/>
        <end position="292"/>
    </location>
</feature>
<evidence type="ECO:0000313" key="3">
    <source>
        <dbReference type="EMBL" id="KAK4221752.1"/>
    </source>
</evidence>
<accession>A0AAN7BFM0</accession>
<reference evidence="3" key="2">
    <citation type="submission" date="2023-05" db="EMBL/GenBank/DDBJ databases">
        <authorList>
            <consortium name="Lawrence Berkeley National Laboratory"/>
            <person name="Steindorff A."/>
            <person name="Hensen N."/>
            <person name="Bonometti L."/>
            <person name="Westerberg I."/>
            <person name="Brannstrom I.O."/>
            <person name="Guillou S."/>
            <person name="Cros-Aarteil S."/>
            <person name="Calhoun S."/>
            <person name="Haridas S."/>
            <person name="Kuo A."/>
            <person name="Mondo S."/>
            <person name="Pangilinan J."/>
            <person name="Riley R."/>
            <person name="Labutti K."/>
            <person name="Andreopoulos B."/>
            <person name="Lipzen A."/>
            <person name="Chen C."/>
            <person name="Yanf M."/>
            <person name="Daum C."/>
            <person name="Ng V."/>
            <person name="Clum A."/>
            <person name="Ohm R."/>
            <person name="Martin F."/>
            <person name="Silar P."/>
            <person name="Natvig D."/>
            <person name="Lalanne C."/>
            <person name="Gautier V."/>
            <person name="Ament-Velasquez S.L."/>
            <person name="Kruys A."/>
            <person name="Hutchinson M.I."/>
            <person name="Powell A.J."/>
            <person name="Barry K."/>
            <person name="Miller A.N."/>
            <person name="Grigoriev I.V."/>
            <person name="Debuchy R."/>
            <person name="Gladieux P."/>
            <person name="Thoren M.H."/>
            <person name="Johannesson H."/>
        </authorList>
    </citation>
    <scope>NUCLEOTIDE SEQUENCE</scope>
    <source>
        <strain evidence="3">CBS 990.96</strain>
    </source>
</reference>
<feature type="coiled-coil region" evidence="1">
    <location>
        <begin position="7"/>
        <end position="34"/>
    </location>
</feature>
<protein>
    <submittedName>
        <fullName evidence="3">Uncharacterized protein</fullName>
    </submittedName>
</protein>
<evidence type="ECO:0000313" key="4">
    <source>
        <dbReference type="Proteomes" id="UP001301958"/>
    </source>
</evidence>
<keyword evidence="1" id="KW-0175">Coiled coil</keyword>
<feature type="compositionally biased region" description="Polar residues" evidence="2">
    <location>
        <begin position="227"/>
        <end position="258"/>
    </location>
</feature>
<feature type="compositionally biased region" description="Basic and acidic residues" evidence="2">
    <location>
        <begin position="207"/>
        <end position="226"/>
    </location>
</feature>
<comment type="caution">
    <text evidence="3">The sequence shown here is derived from an EMBL/GenBank/DDBJ whole genome shotgun (WGS) entry which is preliminary data.</text>
</comment>
<proteinExistence type="predicted"/>
<dbReference type="Proteomes" id="UP001301958">
    <property type="component" value="Unassembled WGS sequence"/>
</dbReference>
<feature type="compositionally biased region" description="Basic residues" evidence="2">
    <location>
        <begin position="329"/>
        <end position="343"/>
    </location>
</feature>
<feature type="region of interest" description="Disordered" evidence="2">
    <location>
        <begin position="135"/>
        <end position="157"/>
    </location>
</feature>
<feature type="region of interest" description="Disordered" evidence="2">
    <location>
        <begin position="177"/>
        <end position="354"/>
    </location>
</feature>
<dbReference type="AlphaFoldDB" id="A0AAN7BFM0"/>
<evidence type="ECO:0000256" key="1">
    <source>
        <dbReference type="SAM" id="Coils"/>
    </source>
</evidence>
<dbReference type="EMBL" id="MU865518">
    <property type="protein sequence ID" value="KAK4221752.1"/>
    <property type="molecule type" value="Genomic_DNA"/>
</dbReference>
<reference evidence="3" key="1">
    <citation type="journal article" date="2023" name="Mol. Phylogenet. Evol.">
        <title>Genome-scale phylogeny and comparative genomics of the fungal order Sordariales.</title>
        <authorList>
            <person name="Hensen N."/>
            <person name="Bonometti L."/>
            <person name="Westerberg I."/>
            <person name="Brannstrom I.O."/>
            <person name="Guillou S."/>
            <person name="Cros-Aarteil S."/>
            <person name="Calhoun S."/>
            <person name="Haridas S."/>
            <person name="Kuo A."/>
            <person name="Mondo S."/>
            <person name="Pangilinan J."/>
            <person name="Riley R."/>
            <person name="LaButti K."/>
            <person name="Andreopoulos B."/>
            <person name="Lipzen A."/>
            <person name="Chen C."/>
            <person name="Yan M."/>
            <person name="Daum C."/>
            <person name="Ng V."/>
            <person name="Clum A."/>
            <person name="Steindorff A."/>
            <person name="Ohm R.A."/>
            <person name="Martin F."/>
            <person name="Silar P."/>
            <person name="Natvig D.O."/>
            <person name="Lalanne C."/>
            <person name="Gautier V."/>
            <person name="Ament-Velasquez S.L."/>
            <person name="Kruys A."/>
            <person name="Hutchinson M.I."/>
            <person name="Powell A.J."/>
            <person name="Barry K."/>
            <person name="Miller A.N."/>
            <person name="Grigoriev I.V."/>
            <person name="Debuchy R."/>
            <person name="Gladieux P."/>
            <person name="Hiltunen Thoren M."/>
            <person name="Johannesson H."/>
        </authorList>
    </citation>
    <scope>NUCLEOTIDE SEQUENCE</scope>
    <source>
        <strain evidence="3">CBS 990.96</strain>
    </source>
</reference>
<gene>
    <name evidence="3" type="ORF">QBC38DRAFT_117391</name>
</gene>